<dbReference type="KEGG" id="pgr:PGTG_05768"/>
<dbReference type="EMBL" id="DS178273">
    <property type="protein sequence ID" value="EFP79447.2"/>
    <property type="molecule type" value="Genomic_DNA"/>
</dbReference>
<dbReference type="GeneID" id="10531269"/>
<evidence type="ECO:0000313" key="1">
    <source>
        <dbReference type="EMBL" id="EFP79447.2"/>
    </source>
</evidence>
<sequence>MLDRFRRSTMNTIWRIDFVDMKKEIVERRVARSKLINNRGKTTLEMIKRFKDLDSDLGCCSRSNCRFPFVASLAS</sequence>
<name>E3K5G1_PUCGT</name>
<accession>E3K5G1</accession>
<reference key="1">
    <citation type="submission" date="2007-01" db="EMBL/GenBank/DDBJ databases">
        <title>The Genome Sequence of Puccinia graminis f. sp. tritici Strain CRL 75-36-700-3.</title>
        <authorList>
            <consortium name="The Broad Institute Genome Sequencing Platform"/>
            <person name="Birren B."/>
            <person name="Lander E."/>
            <person name="Galagan J."/>
            <person name="Nusbaum C."/>
            <person name="Devon K."/>
            <person name="Cuomo C."/>
            <person name="Jaffe D."/>
            <person name="Butler J."/>
            <person name="Alvarez P."/>
            <person name="Gnerre S."/>
            <person name="Grabherr M."/>
            <person name="Mauceli E."/>
            <person name="Brockman W."/>
            <person name="Young S."/>
            <person name="LaButti K."/>
            <person name="Sykes S."/>
            <person name="DeCaprio D."/>
            <person name="Crawford M."/>
            <person name="Koehrsen M."/>
            <person name="Engels R."/>
            <person name="Montgomery P."/>
            <person name="Pearson M."/>
            <person name="Howarth C."/>
            <person name="Larson L."/>
            <person name="White J."/>
            <person name="Zeng Q."/>
            <person name="Kodira C."/>
            <person name="Yandava C."/>
            <person name="Alvarado L."/>
            <person name="O'Leary S."/>
            <person name="Szabo L."/>
            <person name="Dean R."/>
            <person name="Schein J."/>
        </authorList>
    </citation>
    <scope>NUCLEOTIDE SEQUENCE</scope>
    <source>
        <strain>CRL 75-36-700-3</strain>
    </source>
</reference>
<dbReference type="AlphaFoldDB" id="E3K5G1"/>
<evidence type="ECO:0000313" key="2">
    <source>
        <dbReference type="Proteomes" id="UP000008783"/>
    </source>
</evidence>
<keyword evidence="2" id="KW-1185">Reference proteome</keyword>
<dbReference type="Proteomes" id="UP000008783">
    <property type="component" value="Unassembled WGS sequence"/>
</dbReference>
<organism evidence="1 2">
    <name type="scientific">Puccinia graminis f. sp. tritici (strain CRL 75-36-700-3 / race SCCL)</name>
    <name type="common">Black stem rust fungus</name>
    <dbReference type="NCBI Taxonomy" id="418459"/>
    <lineage>
        <taxon>Eukaryota</taxon>
        <taxon>Fungi</taxon>
        <taxon>Dikarya</taxon>
        <taxon>Basidiomycota</taxon>
        <taxon>Pucciniomycotina</taxon>
        <taxon>Pucciniomycetes</taxon>
        <taxon>Pucciniales</taxon>
        <taxon>Pucciniaceae</taxon>
        <taxon>Puccinia</taxon>
    </lineage>
</organism>
<dbReference type="InParanoid" id="E3K5G1"/>
<dbReference type="VEuPathDB" id="FungiDB:PGTG_05768"/>
<reference evidence="2" key="2">
    <citation type="journal article" date="2011" name="Proc. Natl. Acad. Sci. U.S.A.">
        <title>Obligate biotrophy features unraveled by the genomic analysis of rust fungi.</title>
        <authorList>
            <person name="Duplessis S."/>
            <person name="Cuomo C.A."/>
            <person name="Lin Y.-C."/>
            <person name="Aerts A."/>
            <person name="Tisserant E."/>
            <person name="Veneault-Fourrey C."/>
            <person name="Joly D.L."/>
            <person name="Hacquard S."/>
            <person name="Amselem J."/>
            <person name="Cantarel B.L."/>
            <person name="Chiu R."/>
            <person name="Coutinho P.M."/>
            <person name="Feau N."/>
            <person name="Field M."/>
            <person name="Frey P."/>
            <person name="Gelhaye E."/>
            <person name="Goldberg J."/>
            <person name="Grabherr M.G."/>
            <person name="Kodira C.D."/>
            <person name="Kohler A."/>
            <person name="Kuees U."/>
            <person name="Lindquist E.A."/>
            <person name="Lucas S.M."/>
            <person name="Mago R."/>
            <person name="Mauceli E."/>
            <person name="Morin E."/>
            <person name="Murat C."/>
            <person name="Pangilinan J.L."/>
            <person name="Park R."/>
            <person name="Pearson M."/>
            <person name="Quesneville H."/>
            <person name="Rouhier N."/>
            <person name="Sakthikumar S."/>
            <person name="Salamov A.A."/>
            <person name="Schmutz J."/>
            <person name="Selles B."/>
            <person name="Shapiro H."/>
            <person name="Tanguay P."/>
            <person name="Tuskan G.A."/>
            <person name="Henrissat B."/>
            <person name="Van de Peer Y."/>
            <person name="Rouze P."/>
            <person name="Ellis J.G."/>
            <person name="Dodds P.N."/>
            <person name="Schein J.E."/>
            <person name="Zhong S."/>
            <person name="Hamelin R.C."/>
            <person name="Grigoriev I.V."/>
            <person name="Szabo L.J."/>
            <person name="Martin F."/>
        </authorList>
    </citation>
    <scope>NUCLEOTIDE SEQUENCE [LARGE SCALE GENOMIC DNA]</scope>
    <source>
        <strain evidence="2">CRL 75-36-700-3 / race SCCL</strain>
    </source>
</reference>
<proteinExistence type="predicted"/>
<gene>
    <name evidence="1" type="ORF">PGTG_05768</name>
</gene>
<protein>
    <submittedName>
        <fullName evidence="1">Uncharacterized protein</fullName>
    </submittedName>
</protein>
<dbReference type="RefSeq" id="XP_003323866.2">
    <property type="nucleotide sequence ID" value="XM_003323818.2"/>
</dbReference>
<dbReference type="HOGENOM" id="CLU_2672270_0_0_1"/>